<feature type="transmembrane region" description="Helical" evidence="1">
    <location>
        <begin position="12"/>
        <end position="33"/>
    </location>
</feature>
<protein>
    <recommendedName>
        <fullName evidence="4">LapD/MoxY periplasmic domain-containing protein</fullName>
    </recommendedName>
</protein>
<evidence type="ECO:0000256" key="1">
    <source>
        <dbReference type="SAM" id="Phobius"/>
    </source>
</evidence>
<comment type="caution">
    <text evidence="2">The sequence shown here is derived from an EMBL/GenBank/DDBJ whole genome shotgun (WGS) entry which is preliminary data.</text>
</comment>
<accession>A0ABQ3IXJ5</accession>
<evidence type="ECO:0000313" key="2">
    <source>
        <dbReference type="EMBL" id="GHE95961.1"/>
    </source>
</evidence>
<keyword evidence="3" id="KW-1185">Reference proteome</keyword>
<dbReference type="Proteomes" id="UP000626370">
    <property type="component" value="Unassembled WGS sequence"/>
</dbReference>
<reference evidence="3" key="1">
    <citation type="journal article" date="2019" name="Int. J. Syst. Evol. Microbiol.">
        <title>The Global Catalogue of Microorganisms (GCM) 10K type strain sequencing project: providing services to taxonomists for standard genome sequencing and annotation.</title>
        <authorList>
            <consortium name="The Broad Institute Genomics Platform"/>
            <consortium name="The Broad Institute Genome Sequencing Center for Infectious Disease"/>
            <person name="Wu L."/>
            <person name="Ma J."/>
        </authorList>
    </citation>
    <scope>NUCLEOTIDE SEQUENCE [LARGE SCALE GENOMIC DNA]</scope>
    <source>
        <strain evidence="3">CGMCC 1.15922</strain>
    </source>
</reference>
<keyword evidence="1" id="KW-0812">Transmembrane</keyword>
<sequence>MKIKRQQFNYLIYWLISTIVFLIVLLVINQLSFKNQVSTQLNKHLSPELTKAFQQHIIDKNYKNLVKSNLNQQLALTNALTHFNIFKRYSLTIEALFSESDHSNLHTIYVPWQFGLEAKQAKVILDYQIRWWLIICICSISTFIILVLIHLVPKPVSSHYKQWLNLLKSLQVEDDIAKALSDKIEITDTSKKDWLKSLLTKILEDNQLTENVNINDLVIWFLNKTTDDLQQISQIKFIDALYQSTINIDQAYQLAKKTCVLSFNIDTFTININNFEIKLAKTPFFYYLWYAYLKVNNVDAGWLINPSINHPDTQSANTITTLMKENHGHSKSINELETHGLRAKTLDQNRNKIKETLISQLGEELSQPYLFDLLRDTKTGRFKYRLKLDAESIKLPQAIKNTLTQK</sequence>
<gene>
    <name evidence="2" type="ORF">GCM10011501_26960</name>
</gene>
<evidence type="ECO:0008006" key="4">
    <source>
        <dbReference type="Google" id="ProtNLM"/>
    </source>
</evidence>
<dbReference type="EMBL" id="BNAH01000011">
    <property type="protein sequence ID" value="GHE95961.1"/>
    <property type="molecule type" value="Genomic_DNA"/>
</dbReference>
<organism evidence="2 3">
    <name type="scientific">Thalassotalea profundi</name>
    <dbReference type="NCBI Taxonomy" id="2036687"/>
    <lineage>
        <taxon>Bacteria</taxon>
        <taxon>Pseudomonadati</taxon>
        <taxon>Pseudomonadota</taxon>
        <taxon>Gammaproteobacteria</taxon>
        <taxon>Alteromonadales</taxon>
        <taxon>Colwelliaceae</taxon>
        <taxon>Thalassotalea</taxon>
    </lineage>
</organism>
<name>A0ABQ3IXJ5_9GAMM</name>
<dbReference type="RefSeq" id="WP_189378777.1">
    <property type="nucleotide sequence ID" value="NZ_BNAH01000011.1"/>
</dbReference>
<proteinExistence type="predicted"/>
<keyword evidence="1" id="KW-0472">Membrane</keyword>
<feature type="transmembrane region" description="Helical" evidence="1">
    <location>
        <begin position="131"/>
        <end position="152"/>
    </location>
</feature>
<evidence type="ECO:0000313" key="3">
    <source>
        <dbReference type="Proteomes" id="UP000626370"/>
    </source>
</evidence>
<keyword evidence="1" id="KW-1133">Transmembrane helix</keyword>